<protein>
    <submittedName>
        <fullName evidence="9">MFS transporter</fullName>
    </submittedName>
</protein>
<sequence>MAVHTQKQKVGWKTTLAYGSGDIFGGGSIAIIGLWLMFFYTKFGGLTATQAGSILAISRFIDAFFDPLMGYVTDNFHRSKFGKRFGRRGFFFLLGIPFSLTYSLLWISDLGYWYYLLTYILFGLVFSLITVPYETLSAEMTRDFNVRSRLTTVRLIFSQGSTFVAAWLPGVLIGIYGEKSPFSFFLMGAVFSIIFAIIMVGLYRFTFEEPVEEKVKAPLHFKEDMKKLFKGLLSTFKIRTFRLHTLMYAGAYAAQDIFGATFAYYVAFALGENTVLASKLLSTMGIIQMIFIPIFAWACVKLGNGSAYQIALGTVFVSILAYISVYYFASAHVVAMLYVIAIFMGIGRSGTYFVPWNIYSFIPDVDQMLTRERREGIFAGTMTFIRKLVQSIALFLVGIVLDGFGFASGNEAQPAQAITGIMVVFGIGTLLFVVFGFIVSLRFKLNKHRHEVLITEIQRLESGGSMQDVDDQTRKVVEELTGWEYERTWGNNNIGDTPPPKQPKTTFVNI</sequence>
<dbReference type="OrthoDB" id="9764596at2"/>
<evidence type="ECO:0000256" key="1">
    <source>
        <dbReference type="ARBA" id="ARBA00004651"/>
    </source>
</evidence>
<feature type="transmembrane region" description="Helical" evidence="7">
    <location>
        <begin position="89"/>
        <end position="107"/>
    </location>
</feature>
<feature type="domain" description="Major facilitator superfamily (MFS) profile" evidence="8">
    <location>
        <begin position="14"/>
        <end position="444"/>
    </location>
</feature>
<feature type="transmembrane region" description="Helical" evidence="7">
    <location>
        <begin position="335"/>
        <end position="356"/>
    </location>
</feature>
<dbReference type="Pfam" id="PF13347">
    <property type="entry name" value="MFS_2"/>
    <property type="match status" value="1"/>
</dbReference>
<feature type="transmembrane region" description="Helical" evidence="7">
    <location>
        <begin position="307"/>
        <end position="329"/>
    </location>
</feature>
<comment type="subcellular location">
    <subcellularLocation>
        <location evidence="1">Cell membrane</location>
        <topology evidence="1">Multi-pass membrane protein</topology>
    </subcellularLocation>
</comment>
<dbReference type="RefSeq" id="WP_053400921.1">
    <property type="nucleotide sequence ID" value="NZ_JAUKEN010000001.1"/>
</dbReference>
<evidence type="ECO:0000259" key="8">
    <source>
        <dbReference type="PROSITE" id="PS50850"/>
    </source>
</evidence>
<keyword evidence="4 7" id="KW-1133">Transmembrane helix</keyword>
<dbReference type="InterPro" id="IPR020846">
    <property type="entry name" value="MFS_dom"/>
</dbReference>
<evidence type="ECO:0000256" key="6">
    <source>
        <dbReference type="SAM" id="MobiDB-lite"/>
    </source>
</evidence>
<dbReference type="GO" id="GO:0005886">
    <property type="term" value="C:plasma membrane"/>
    <property type="evidence" value="ECO:0007669"/>
    <property type="project" value="UniProtKB-SubCell"/>
</dbReference>
<evidence type="ECO:0000313" key="10">
    <source>
        <dbReference type="Proteomes" id="UP000037558"/>
    </source>
</evidence>
<dbReference type="Gene3D" id="1.20.1250.20">
    <property type="entry name" value="MFS general substrate transporter like domains"/>
    <property type="match status" value="2"/>
</dbReference>
<gene>
    <name evidence="9" type="ORF">AMD01_08320</name>
</gene>
<feature type="transmembrane region" description="Helical" evidence="7">
    <location>
        <begin position="246"/>
        <end position="268"/>
    </location>
</feature>
<feature type="transmembrane region" description="Helical" evidence="7">
    <location>
        <begin position="182"/>
        <end position="203"/>
    </location>
</feature>
<dbReference type="PANTHER" id="PTHR11328">
    <property type="entry name" value="MAJOR FACILITATOR SUPERFAMILY DOMAIN-CONTAINING PROTEIN"/>
    <property type="match status" value="1"/>
</dbReference>
<feature type="transmembrane region" description="Helical" evidence="7">
    <location>
        <begin position="113"/>
        <end position="133"/>
    </location>
</feature>
<feature type="transmembrane region" description="Helical" evidence="7">
    <location>
        <begin position="23"/>
        <end position="40"/>
    </location>
</feature>
<dbReference type="GO" id="GO:0008643">
    <property type="term" value="P:carbohydrate transport"/>
    <property type="evidence" value="ECO:0007669"/>
    <property type="project" value="InterPro"/>
</dbReference>
<evidence type="ECO:0000313" key="9">
    <source>
        <dbReference type="EMBL" id="KOO46912.1"/>
    </source>
</evidence>
<dbReference type="STRING" id="284581.AMD01_08320"/>
<name>A0A0M0L7T3_9BACI</name>
<proteinExistence type="predicted"/>
<accession>A0A0M0L7T3</accession>
<dbReference type="PANTHER" id="PTHR11328:SF24">
    <property type="entry name" value="MAJOR FACILITATOR SUPERFAMILY (MFS) PROFILE DOMAIN-CONTAINING PROTEIN"/>
    <property type="match status" value="1"/>
</dbReference>
<dbReference type="AlphaFoldDB" id="A0A0M0L7T3"/>
<organism evidence="9 10">
    <name type="scientific">Priestia koreensis</name>
    <dbReference type="NCBI Taxonomy" id="284581"/>
    <lineage>
        <taxon>Bacteria</taxon>
        <taxon>Bacillati</taxon>
        <taxon>Bacillota</taxon>
        <taxon>Bacilli</taxon>
        <taxon>Bacillales</taxon>
        <taxon>Bacillaceae</taxon>
        <taxon>Priestia</taxon>
    </lineage>
</organism>
<reference evidence="10" key="1">
    <citation type="submission" date="2015-08" db="EMBL/GenBank/DDBJ databases">
        <title>Fjat-14210 dsm16467.</title>
        <authorList>
            <person name="Liu B."/>
            <person name="Wang J."/>
            <person name="Zhu Y."/>
            <person name="Liu G."/>
            <person name="Chen Q."/>
            <person name="Chen Z."/>
            <person name="Lan J."/>
            <person name="Che J."/>
            <person name="Ge C."/>
            <person name="Shi H."/>
            <person name="Pan Z."/>
            <person name="Liu X."/>
        </authorList>
    </citation>
    <scope>NUCLEOTIDE SEQUENCE [LARGE SCALE GENOMIC DNA]</scope>
    <source>
        <strain evidence="10">DSM 16467</strain>
    </source>
</reference>
<feature type="transmembrane region" description="Helical" evidence="7">
    <location>
        <begin position="421"/>
        <end position="441"/>
    </location>
</feature>
<evidence type="ECO:0000256" key="7">
    <source>
        <dbReference type="SAM" id="Phobius"/>
    </source>
</evidence>
<evidence type="ECO:0000256" key="5">
    <source>
        <dbReference type="ARBA" id="ARBA00023136"/>
    </source>
</evidence>
<dbReference type="PATRIC" id="fig|284581.3.peg.3718"/>
<evidence type="ECO:0000256" key="4">
    <source>
        <dbReference type="ARBA" id="ARBA00022989"/>
    </source>
</evidence>
<dbReference type="InterPro" id="IPR039672">
    <property type="entry name" value="MFS_2"/>
</dbReference>
<keyword evidence="10" id="KW-1185">Reference proteome</keyword>
<keyword evidence="3 7" id="KW-0812">Transmembrane</keyword>
<dbReference type="CDD" id="cd17332">
    <property type="entry name" value="MFS_MelB_like"/>
    <property type="match status" value="1"/>
</dbReference>
<dbReference type="GO" id="GO:0015293">
    <property type="term" value="F:symporter activity"/>
    <property type="evidence" value="ECO:0007669"/>
    <property type="project" value="InterPro"/>
</dbReference>
<evidence type="ECO:0000256" key="3">
    <source>
        <dbReference type="ARBA" id="ARBA00022692"/>
    </source>
</evidence>
<dbReference type="InterPro" id="IPR036259">
    <property type="entry name" value="MFS_trans_sf"/>
</dbReference>
<feature type="transmembrane region" description="Helical" evidence="7">
    <location>
        <begin position="377"/>
        <end position="401"/>
    </location>
</feature>
<feature type="transmembrane region" description="Helical" evidence="7">
    <location>
        <begin position="153"/>
        <end position="176"/>
    </location>
</feature>
<dbReference type="EMBL" id="LILC01000011">
    <property type="protein sequence ID" value="KOO46912.1"/>
    <property type="molecule type" value="Genomic_DNA"/>
</dbReference>
<feature type="transmembrane region" description="Helical" evidence="7">
    <location>
        <begin position="280"/>
        <end position="300"/>
    </location>
</feature>
<dbReference type="PROSITE" id="PS50850">
    <property type="entry name" value="MFS"/>
    <property type="match status" value="1"/>
</dbReference>
<evidence type="ECO:0000256" key="2">
    <source>
        <dbReference type="ARBA" id="ARBA00022448"/>
    </source>
</evidence>
<dbReference type="Proteomes" id="UP000037558">
    <property type="component" value="Unassembled WGS sequence"/>
</dbReference>
<dbReference type="SUPFAM" id="SSF103473">
    <property type="entry name" value="MFS general substrate transporter"/>
    <property type="match status" value="1"/>
</dbReference>
<keyword evidence="5 7" id="KW-0472">Membrane</keyword>
<keyword evidence="2" id="KW-0813">Transport</keyword>
<comment type="caution">
    <text evidence="9">The sequence shown here is derived from an EMBL/GenBank/DDBJ whole genome shotgun (WGS) entry which is preliminary data.</text>
</comment>
<feature type="region of interest" description="Disordered" evidence="6">
    <location>
        <begin position="490"/>
        <end position="510"/>
    </location>
</feature>